<keyword evidence="3" id="KW-1185">Reference proteome</keyword>
<evidence type="ECO:0000313" key="3">
    <source>
        <dbReference type="Proteomes" id="UP000681356"/>
    </source>
</evidence>
<dbReference type="EMBL" id="JAGTUU010000004">
    <property type="protein sequence ID" value="MBS0124588.1"/>
    <property type="molecule type" value="Genomic_DNA"/>
</dbReference>
<protein>
    <submittedName>
        <fullName evidence="2">Uncharacterized protein</fullName>
    </submittedName>
</protein>
<evidence type="ECO:0000313" key="2">
    <source>
        <dbReference type="EMBL" id="MBS0124588.1"/>
    </source>
</evidence>
<proteinExistence type="predicted"/>
<organism evidence="2 3">
    <name type="scientific">Thetidibacter halocola</name>
    <dbReference type="NCBI Taxonomy" id="2827239"/>
    <lineage>
        <taxon>Bacteria</taxon>
        <taxon>Pseudomonadati</taxon>
        <taxon>Pseudomonadota</taxon>
        <taxon>Alphaproteobacteria</taxon>
        <taxon>Rhodobacterales</taxon>
        <taxon>Roseobacteraceae</taxon>
        <taxon>Thetidibacter</taxon>
    </lineage>
</organism>
<keyword evidence="1" id="KW-0472">Membrane</keyword>
<gene>
    <name evidence="2" type="ORF">KB874_10610</name>
</gene>
<comment type="caution">
    <text evidence="2">The sequence shown here is derived from an EMBL/GenBank/DDBJ whole genome shotgun (WGS) entry which is preliminary data.</text>
</comment>
<name>A0A8J7WGC4_9RHOB</name>
<sequence>MPLSRLTRRPILTAAFFLAVAVTVFFAVRLVLFTLFWADPTHREQPIEGWMSPGYVAHSWDLPRETVAEALDLEPRTDGRRLTLDEIAEERGVPVANLIATLEATIAAHRADRP</sequence>
<accession>A0A8J7WGC4</accession>
<reference evidence="2" key="1">
    <citation type="submission" date="2021-04" db="EMBL/GenBank/DDBJ databases">
        <authorList>
            <person name="Yoon J."/>
        </authorList>
    </citation>
    <scope>NUCLEOTIDE SEQUENCE</scope>
    <source>
        <strain evidence="2">KMU-90</strain>
    </source>
</reference>
<dbReference type="Proteomes" id="UP000681356">
    <property type="component" value="Unassembled WGS sequence"/>
</dbReference>
<dbReference type="AlphaFoldDB" id="A0A8J7WGC4"/>
<evidence type="ECO:0000256" key="1">
    <source>
        <dbReference type="SAM" id="Phobius"/>
    </source>
</evidence>
<feature type="transmembrane region" description="Helical" evidence="1">
    <location>
        <begin position="12"/>
        <end position="38"/>
    </location>
</feature>
<keyword evidence="1" id="KW-0812">Transmembrane</keyword>
<keyword evidence="1" id="KW-1133">Transmembrane helix</keyword>
<dbReference type="RefSeq" id="WP_212536554.1">
    <property type="nucleotide sequence ID" value="NZ_JAGTUU010000004.1"/>
</dbReference>